<comment type="caution">
    <text evidence="2">The sequence shown here is derived from an EMBL/GenBank/DDBJ whole genome shotgun (WGS) entry which is preliminary data.</text>
</comment>
<dbReference type="SUPFAM" id="SSF53756">
    <property type="entry name" value="UDP-Glycosyltransferase/glycogen phosphorylase"/>
    <property type="match status" value="1"/>
</dbReference>
<dbReference type="CDD" id="cd03801">
    <property type="entry name" value="GT4_PimA-like"/>
    <property type="match status" value="1"/>
</dbReference>
<organism evidence="2 3">
    <name type="scientific">Acidianus hospitalis</name>
    <dbReference type="NCBI Taxonomy" id="563177"/>
    <lineage>
        <taxon>Archaea</taxon>
        <taxon>Thermoproteota</taxon>
        <taxon>Thermoprotei</taxon>
        <taxon>Sulfolobales</taxon>
        <taxon>Sulfolobaceae</taxon>
        <taxon>Acidianus</taxon>
    </lineage>
</organism>
<dbReference type="PANTHER" id="PTHR45919:SF1">
    <property type="entry name" value="GDP-MAN:MAN(3)GLCNAC(2)-PP-DOL ALPHA-1,2-MANNOSYLTRANSFERASE"/>
    <property type="match status" value="1"/>
</dbReference>
<dbReference type="GO" id="GO:0004377">
    <property type="term" value="F:GDP-Man:Man(3)GlcNAc(2)-PP-Dol alpha-1,2-mannosyltransferase activity"/>
    <property type="evidence" value="ECO:0007669"/>
    <property type="project" value="InterPro"/>
</dbReference>
<evidence type="ECO:0000313" key="3">
    <source>
        <dbReference type="Proteomes" id="UP000245638"/>
    </source>
</evidence>
<dbReference type="GO" id="GO:0006487">
    <property type="term" value="P:protein N-linked glycosylation"/>
    <property type="evidence" value="ECO:0007669"/>
    <property type="project" value="TreeGrafter"/>
</dbReference>
<dbReference type="Pfam" id="PF00534">
    <property type="entry name" value="Glycos_transf_1"/>
    <property type="match status" value="1"/>
</dbReference>
<protein>
    <submittedName>
        <fullName evidence="2">Glycosyl transferase family 1</fullName>
    </submittedName>
</protein>
<dbReference type="Proteomes" id="UP000245638">
    <property type="component" value="Unassembled WGS sequence"/>
</dbReference>
<evidence type="ECO:0000313" key="2">
    <source>
        <dbReference type="EMBL" id="PVU74027.1"/>
    </source>
</evidence>
<dbReference type="GO" id="GO:0016020">
    <property type="term" value="C:membrane"/>
    <property type="evidence" value="ECO:0007669"/>
    <property type="project" value="TreeGrafter"/>
</dbReference>
<dbReference type="AlphaFoldDB" id="A0A2T9X1R5"/>
<gene>
    <name evidence="2" type="ORF">DDW13_09270</name>
</gene>
<proteinExistence type="predicted"/>
<keyword evidence="2" id="KW-0808">Transferase</keyword>
<dbReference type="EMBL" id="QEFD01000235">
    <property type="protein sequence ID" value="PVU74027.1"/>
    <property type="molecule type" value="Genomic_DNA"/>
</dbReference>
<feature type="domain" description="Glycosyl transferase family 1" evidence="1">
    <location>
        <begin position="171"/>
        <end position="299"/>
    </location>
</feature>
<accession>A0A2T9X1R5</accession>
<name>A0A2T9X1R5_9CREN</name>
<dbReference type="Gene3D" id="3.40.50.2000">
    <property type="entry name" value="Glycogen Phosphorylase B"/>
    <property type="match status" value="2"/>
</dbReference>
<dbReference type="PANTHER" id="PTHR45919">
    <property type="entry name" value="GDP-MAN:MAN(3)GLCNAC(2)-PP-DOL ALPHA-1,2-MANNOSYLTRANSFERASE"/>
    <property type="match status" value="1"/>
</dbReference>
<dbReference type="InterPro" id="IPR001296">
    <property type="entry name" value="Glyco_trans_1"/>
</dbReference>
<reference evidence="2 3" key="1">
    <citation type="journal article" date="2015" name="Appl. Environ. Microbiol.">
        <title>Nanoarchaeota, Their Sulfolobales Host, and Nanoarchaeota Virus Distribution across Yellowstone National Park Hot Springs.</title>
        <authorList>
            <person name="Munson-McGee J.H."/>
            <person name="Field E.K."/>
            <person name="Bateson M."/>
            <person name="Rooney C."/>
            <person name="Stepanauskas R."/>
            <person name="Young M.J."/>
        </authorList>
    </citation>
    <scope>NUCLEOTIDE SEQUENCE [LARGE SCALE GENOMIC DNA]</scope>
    <source>
        <strain evidence="2">SCGC AC-742_N10</strain>
    </source>
</reference>
<dbReference type="InterPro" id="IPR038013">
    <property type="entry name" value="ALG11"/>
</dbReference>
<evidence type="ECO:0000259" key="1">
    <source>
        <dbReference type="Pfam" id="PF00534"/>
    </source>
</evidence>
<sequence length="349" mass="40374">MKVNVVTHNLSNKSGEGFVVFSSIEMLKERNVDFVISTFSKPRENYDLPVRYYLPFNFSRFDRYQRLLVWLSARKIRSDIYLNFTGIPIPLSSRGIHIIYGGASPFEVTKYSRSLFWKLYRFPFKIALRFLRNETKKAKFVANSFYSANTWKQLYGIEAKVIYPPVDVEDFFRAFHESGGKYILTIARIERGKFLERTIQLSHEVGIPAVIVGYLSDTKYYKELISLKSKLNTNISFVLNASKEELIQVMKDACCYFHPTPGEHFGIPVVESMAAGLVPVVPKESGAAEIIPEFTYSTLEEAGSKVKEAYIKHSSKSYEMKEIASKFSKARFKEEFWQYIINIYNNNKK</sequence>